<dbReference type="InterPro" id="IPR016067">
    <property type="entry name" value="S-AdoMet_deCO2ase_core"/>
</dbReference>
<evidence type="ECO:0000256" key="8">
    <source>
        <dbReference type="ARBA" id="ARBA00023270"/>
    </source>
</evidence>
<dbReference type="STRING" id="49186.SAMN05421647_10257"/>
<dbReference type="Proteomes" id="UP000186895">
    <property type="component" value="Unassembled WGS sequence"/>
</dbReference>
<feature type="chain" id="PRO_5023339605" description="S-adenosylmethionine decarboxylase alpha chain" evidence="10">
    <location>
        <begin position="105"/>
        <end position="165"/>
    </location>
</feature>
<dbReference type="NCBIfam" id="TIGR03330">
    <property type="entry name" value="SAM_DCase_Bsu"/>
    <property type="match status" value="1"/>
</dbReference>
<protein>
    <recommendedName>
        <fullName evidence="10">S-adenosylmethionine decarboxylase proenzyme</fullName>
        <shortName evidence="10">AdoMetDC</shortName>
        <shortName evidence="10">SAMDC</shortName>
        <ecNumber evidence="10">4.1.1.50</ecNumber>
    </recommendedName>
    <component>
        <recommendedName>
            <fullName evidence="10">S-adenosylmethionine decarboxylase beta chain</fullName>
        </recommendedName>
    </component>
    <component>
        <recommendedName>
            <fullName evidence="10">S-adenosylmethionine decarboxylase alpha chain</fullName>
        </recommendedName>
    </component>
</protein>
<keyword evidence="5 10" id="KW-0620">Polyamine biosynthesis</keyword>
<dbReference type="PANTHER" id="PTHR33866">
    <property type="entry name" value="S-ADENOSYLMETHIONINE DECARBOXYLASE PROENZYME"/>
    <property type="match status" value="1"/>
</dbReference>
<evidence type="ECO:0000256" key="9">
    <source>
        <dbReference type="ARBA" id="ARBA00023317"/>
    </source>
</evidence>
<sequence>MQEAKDLSSEVIDQETPGSVADWPAYTQGDDEERLDFFIERDGHRYAGTHLIIDLRGASRLDDLEVMEKALRESIKAAKATLLHIHLHHFTPNGGISGVAVLAESHISVHTWPERNFAAFDVFMCGESEPAKAIPVLEAAFSPDQVDVEEILRGKVSIDDDDYFS</sequence>
<dbReference type="InterPro" id="IPR017716">
    <property type="entry name" value="S-AdoMet_deCOase_pro-enz"/>
</dbReference>
<dbReference type="InterPro" id="IPR003826">
    <property type="entry name" value="AdoMetDC_fam_prok"/>
</dbReference>
<keyword evidence="4 10" id="KW-0745">Spermidine biosynthesis</keyword>
<keyword evidence="3 10" id="KW-0068">Autocatalytic cleavage</keyword>
<comment type="catalytic activity">
    <reaction evidence="10">
        <text>S-adenosyl-L-methionine + H(+) = S-adenosyl 3-(methylsulfanyl)propylamine + CO2</text>
        <dbReference type="Rhea" id="RHEA:15981"/>
        <dbReference type="ChEBI" id="CHEBI:15378"/>
        <dbReference type="ChEBI" id="CHEBI:16526"/>
        <dbReference type="ChEBI" id="CHEBI:57443"/>
        <dbReference type="ChEBI" id="CHEBI:59789"/>
        <dbReference type="EC" id="4.1.1.50"/>
    </reaction>
</comment>
<keyword evidence="7 10" id="KW-0456">Lyase</keyword>
<dbReference type="GO" id="GO:0005829">
    <property type="term" value="C:cytosol"/>
    <property type="evidence" value="ECO:0007669"/>
    <property type="project" value="TreeGrafter"/>
</dbReference>
<evidence type="ECO:0000313" key="11">
    <source>
        <dbReference type="EMBL" id="SIQ08239.1"/>
    </source>
</evidence>
<dbReference type="PANTHER" id="PTHR33866:SF2">
    <property type="entry name" value="S-ADENOSYLMETHIONINE DECARBOXYLASE PROENZYME"/>
    <property type="match status" value="1"/>
</dbReference>
<feature type="chain" id="PRO_5023339606" description="S-adenosylmethionine decarboxylase beta chain" evidence="10">
    <location>
        <begin position="1"/>
        <end position="104"/>
    </location>
</feature>
<evidence type="ECO:0000256" key="7">
    <source>
        <dbReference type="ARBA" id="ARBA00023239"/>
    </source>
</evidence>
<comment type="function">
    <text evidence="10">Catalyzes the decarboxylation of S-adenosylmethionine to S-adenosylmethioninamine (dcAdoMet), the propylamine donor required for the synthesis of the polyamines spermine and spermidine from the diamine putrescine.</text>
</comment>
<comment type="similarity">
    <text evidence="10">Belongs to the prokaryotic AdoMetDC family. Type 1 subfamily.</text>
</comment>
<evidence type="ECO:0000256" key="6">
    <source>
        <dbReference type="ARBA" id="ARBA00023145"/>
    </source>
</evidence>
<comment type="cofactor">
    <cofactor evidence="10">
        <name>pyruvate</name>
        <dbReference type="ChEBI" id="CHEBI:15361"/>
    </cofactor>
    <text evidence="10">Binds 1 pyruvoyl group covalently per subunit.</text>
</comment>
<name>A0A1N6PVL2_9GAMM</name>
<reference evidence="11 12" key="1">
    <citation type="submission" date="2017-01" db="EMBL/GenBank/DDBJ databases">
        <authorList>
            <person name="Mah S.A."/>
            <person name="Swanson W.J."/>
            <person name="Moy G.W."/>
            <person name="Vacquier V.D."/>
        </authorList>
    </citation>
    <scope>NUCLEOTIDE SEQUENCE [LARGE SCALE GENOMIC DNA]</scope>
    <source>
        <strain evidence="11 12">DSM 7027</strain>
    </source>
</reference>
<evidence type="ECO:0000256" key="5">
    <source>
        <dbReference type="ARBA" id="ARBA00023115"/>
    </source>
</evidence>
<dbReference type="EC" id="4.1.1.50" evidence="10"/>
<comment type="subunit">
    <text evidence="10">Heterotetramer of two alpha and two beta chains arranged as a dimer of alpha/beta heterodimers.</text>
</comment>
<keyword evidence="12" id="KW-1185">Reference proteome</keyword>
<dbReference type="AlphaFoldDB" id="A0A1N6PVL2"/>
<proteinExistence type="inferred from homology"/>
<feature type="modified residue" description="Pyruvic acid (Ser); by autocatalysis" evidence="10">
    <location>
        <position position="105"/>
    </location>
</feature>
<dbReference type="eggNOG" id="COG1586">
    <property type="taxonomic scope" value="Bacteria"/>
</dbReference>
<evidence type="ECO:0000256" key="2">
    <source>
        <dbReference type="ARBA" id="ARBA00022793"/>
    </source>
</evidence>
<keyword evidence="8 10" id="KW-0704">Schiff base</keyword>
<evidence type="ECO:0000256" key="1">
    <source>
        <dbReference type="ARBA" id="ARBA00022691"/>
    </source>
</evidence>
<dbReference type="UniPathway" id="UPA00331">
    <property type="reaction ID" value="UER00451"/>
</dbReference>
<feature type="active site" description="Schiff-base intermediate with substrate; via pyruvic acid" evidence="10">
    <location>
        <position position="105"/>
    </location>
</feature>
<dbReference type="GO" id="GO:0004014">
    <property type="term" value="F:adenosylmethionine decarboxylase activity"/>
    <property type="evidence" value="ECO:0007669"/>
    <property type="project" value="UniProtKB-UniRule"/>
</dbReference>
<evidence type="ECO:0000256" key="10">
    <source>
        <dbReference type="HAMAP-Rule" id="MF_00464"/>
    </source>
</evidence>
<dbReference type="Gene3D" id="3.30.160.750">
    <property type="match status" value="1"/>
</dbReference>
<comment type="PTM">
    <text evidence="10">Is synthesized initially as an inactive proenzyme. Formation of the active enzyme involves a self-maturation process in which the active site pyruvoyl group is generated from an internal serine residue via an autocatalytic post-translational modification. Two non-identical subunits are generated from the proenzyme in this reaction, and the pyruvate is formed at the N-terminus of the alpha chain, which is derived from the carboxyl end of the proenzyme. The post-translation cleavage follows an unusual pathway, termed non-hydrolytic serinolysis, in which the side chain hydroxyl group of the serine supplies its oxygen atom to form the C-terminus of the beta chain, while the remainder of the serine residue undergoes an oxidative deamination to produce ammonia and the pyruvoyl group blocking the N-terminus of the alpha chain.</text>
</comment>
<keyword evidence="1 10" id="KW-0949">S-adenosyl-L-methionine</keyword>
<evidence type="ECO:0000256" key="3">
    <source>
        <dbReference type="ARBA" id="ARBA00022813"/>
    </source>
</evidence>
<dbReference type="InterPro" id="IPR042286">
    <property type="entry name" value="AdoMetDC_C"/>
</dbReference>
<evidence type="ECO:0000256" key="4">
    <source>
        <dbReference type="ARBA" id="ARBA00023066"/>
    </source>
</evidence>
<dbReference type="HAMAP" id="MF_00464">
    <property type="entry name" value="AdoMetDC_1"/>
    <property type="match status" value="1"/>
</dbReference>
<dbReference type="Gene3D" id="3.30.360.110">
    <property type="entry name" value="S-adenosylmethionine decarboxylase domain"/>
    <property type="match status" value="1"/>
</dbReference>
<comment type="pathway">
    <text evidence="10">Amine and polyamine biosynthesis; S-adenosylmethioninamine biosynthesis; S-adenosylmethioninamine from S-adenosyl-L-methionine: step 1/1.</text>
</comment>
<dbReference type="RefSeq" id="WP_010322937.1">
    <property type="nucleotide sequence ID" value="NZ_FTMN01000002.1"/>
</dbReference>
<organism evidence="11 12">
    <name type="scientific">Marinobacterium stanieri</name>
    <dbReference type="NCBI Taxonomy" id="49186"/>
    <lineage>
        <taxon>Bacteria</taxon>
        <taxon>Pseudomonadati</taxon>
        <taxon>Pseudomonadota</taxon>
        <taxon>Gammaproteobacteria</taxon>
        <taxon>Oceanospirillales</taxon>
        <taxon>Oceanospirillaceae</taxon>
        <taxon>Marinobacterium</taxon>
    </lineage>
</organism>
<dbReference type="InterPro" id="IPR042284">
    <property type="entry name" value="AdoMetDC_N"/>
</dbReference>
<feature type="active site" description="Proton acceptor; for processing activity" evidence="10">
    <location>
        <position position="110"/>
    </location>
</feature>
<keyword evidence="2 10" id="KW-0210">Decarboxylase</keyword>
<evidence type="ECO:0000313" key="12">
    <source>
        <dbReference type="Proteomes" id="UP000186895"/>
    </source>
</evidence>
<dbReference type="SUPFAM" id="SSF56276">
    <property type="entry name" value="S-adenosylmethionine decarboxylase"/>
    <property type="match status" value="1"/>
</dbReference>
<feature type="active site" description="Proton donor; for catalytic activity" evidence="10">
    <location>
        <position position="125"/>
    </location>
</feature>
<dbReference type="Pfam" id="PF02675">
    <property type="entry name" value="AdoMet_dc"/>
    <property type="match status" value="1"/>
</dbReference>
<keyword evidence="9 10" id="KW-0670">Pyruvate</keyword>
<dbReference type="GO" id="GO:0008295">
    <property type="term" value="P:spermidine biosynthetic process"/>
    <property type="evidence" value="ECO:0007669"/>
    <property type="project" value="UniProtKB-UniRule"/>
</dbReference>
<accession>A0A1N6PVL2</accession>
<feature type="site" description="Cleavage (non-hydrolytic); by autolysis" evidence="10">
    <location>
        <begin position="104"/>
        <end position="105"/>
    </location>
</feature>
<gene>
    <name evidence="10" type="primary">speH</name>
    <name evidence="11" type="ORF">SAMN05421647_10257</name>
</gene>
<dbReference type="EMBL" id="FTMN01000002">
    <property type="protein sequence ID" value="SIQ08239.1"/>
    <property type="molecule type" value="Genomic_DNA"/>
</dbReference>
<keyword evidence="6 10" id="KW-0865">Zymogen</keyword>